<dbReference type="OrthoDB" id="9770517at2"/>
<keyword evidence="2" id="KW-0564">Palmitate</keyword>
<dbReference type="PANTHER" id="PTHR30203">
    <property type="entry name" value="OUTER MEMBRANE CATION EFFLUX PROTEIN"/>
    <property type="match status" value="1"/>
</dbReference>
<dbReference type="RefSeq" id="WP_100919900.1">
    <property type="nucleotide sequence ID" value="NZ_CP020370.1"/>
</dbReference>
<comment type="subcellular location">
    <subcellularLocation>
        <location evidence="2">Cell outer membrane</location>
        <topology evidence="2">Lipid-anchor</topology>
    </subcellularLocation>
</comment>
<name>A0A2K8U990_9GAMM</name>
<keyword evidence="4" id="KW-1185">Reference proteome</keyword>
<sequence>MHPIVNPGLAGALLLALCGCATVGVPPGAAVAVPAAWSGDPAAVRTGGTSLAHWWSRFDDPLLSTLVTDALRANTDVQGAQAALRQARALRDVAAGALWPTVDGAASAQHGNVGGKSTGERFQVGLDASWELDIFGVNRSALAAAAATARASAASLGDVQVSIAAEVALAYIQLRNAQALLAIADDNLATQRETLQITRWRLQAGLTTSLEAEQALTQTEQTSALVPTIQTGIAQSRYALAVLTGRPPAALAAVLAAVGPVPQAAPGLVLSFPAETLRQRPDVRAAEEAMRSAMARVAQANAARAPNFTISGSLGLDALTLAGLTHGASVVSVLLAAVTLPIFDGGTLRAQVRAQQAALDQAGSTYKAAVLNALKDVEDALVALAGDRERLTHLQLAAAAAGNAALLARQRYSGGVVDFQTVLDTQRTQLTAQEGLAAGGADLSADHVRLYKALGGGWQPD</sequence>
<evidence type="ECO:0000256" key="1">
    <source>
        <dbReference type="ARBA" id="ARBA00007613"/>
    </source>
</evidence>
<evidence type="ECO:0000256" key="2">
    <source>
        <dbReference type="RuleBase" id="RU362097"/>
    </source>
</evidence>
<organism evidence="3 4">
    <name type="scientific">Candidatus Thiodictyon syntrophicum</name>
    <dbReference type="NCBI Taxonomy" id="1166950"/>
    <lineage>
        <taxon>Bacteria</taxon>
        <taxon>Pseudomonadati</taxon>
        <taxon>Pseudomonadota</taxon>
        <taxon>Gammaproteobacteria</taxon>
        <taxon>Chromatiales</taxon>
        <taxon>Chromatiaceae</taxon>
        <taxon>Thiodictyon</taxon>
    </lineage>
</organism>
<evidence type="ECO:0000313" key="3">
    <source>
        <dbReference type="EMBL" id="AUB82156.1"/>
    </source>
</evidence>
<dbReference type="Gene3D" id="1.20.1600.10">
    <property type="entry name" value="Outer membrane efflux proteins (OEP)"/>
    <property type="match status" value="1"/>
</dbReference>
<keyword evidence="2" id="KW-0812">Transmembrane</keyword>
<dbReference type="Proteomes" id="UP000232638">
    <property type="component" value="Chromosome"/>
</dbReference>
<dbReference type="InterPro" id="IPR003423">
    <property type="entry name" value="OMP_efflux"/>
</dbReference>
<proteinExistence type="inferred from homology"/>
<dbReference type="InterPro" id="IPR010131">
    <property type="entry name" value="MdtP/NodT-like"/>
</dbReference>
<dbReference type="GO" id="GO:0015562">
    <property type="term" value="F:efflux transmembrane transporter activity"/>
    <property type="evidence" value="ECO:0007669"/>
    <property type="project" value="InterPro"/>
</dbReference>
<dbReference type="Pfam" id="PF02321">
    <property type="entry name" value="OEP"/>
    <property type="match status" value="2"/>
</dbReference>
<feature type="signal peptide" evidence="2">
    <location>
        <begin position="1"/>
        <end position="21"/>
    </location>
</feature>
<keyword evidence="2" id="KW-0449">Lipoprotein</keyword>
<dbReference type="Gene3D" id="2.20.200.10">
    <property type="entry name" value="Outer membrane efflux proteins (OEP)"/>
    <property type="match status" value="1"/>
</dbReference>
<dbReference type="GO" id="GO:0009279">
    <property type="term" value="C:cell outer membrane"/>
    <property type="evidence" value="ECO:0007669"/>
    <property type="project" value="UniProtKB-SubCell"/>
</dbReference>
<evidence type="ECO:0000313" key="4">
    <source>
        <dbReference type="Proteomes" id="UP000232638"/>
    </source>
</evidence>
<dbReference type="NCBIfam" id="TIGR01845">
    <property type="entry name" value="outer_NodT"/>
    <property type="match status" value="1"/>
</dbReference>
<dbReference type="EMBL" id="CP020370">
    <property type="protein sequence ID" value="AUB82156.1"/>
    <property type="molecule type" value="Genomic_DNA"/>
</dbReference>
<dbReference type="AlphaFoldDB" id="A0A2K8U990"/>
<keyword evidence="2" id="KW-0472">Membrane</keyword>
<dbReference type="PANTHER" id="PTHR30203:SF25">
    <property type="entry name" value="OUTER MEMBRANE PROTEIN-RELATED"/>
    <property type="match status" value="1"/>
</dbReference>
<keyword evidence="2" id="KW-1134">Transmembrane beta strand</keyword>
<gene>
    <name evidence="3" type="ORF">THSYN_15170</name>
</gene>
<feature type="chain" id="PRO_5014490296" evidence="2">
    <location>
        <begin position="22"/>
        <end position="461"/>
    </location>
</feature>
<accession>A0A2K8U990</accession>
<keyword evidence="2" id="KW-0732">Signal</keyword>
<dbReference type="KEGG" id="tsy:THSYN_15170"/>
<dbReference type="SUPFAM" id="SSF56954">
    <property type="entry name" value="Outer membrane efflux proteins (OEP)"/>
    <property type="match status" value="1"/>
</dbReference>
<reference evidence="3 4" key="1">
    <citation type="submission" date="2017-03" db="EMBL/GenBank/DDBJ databases">
        <title>Complete genome sequence of Candidatus 'Thiodictyon syntrophicum' sp. nov. strain Cad16T, a photolithoautotroph purple sulfur bacterium isolated from an alpine meromictic lake.</title>
        <authorList>
            <person name="Luedin S.M."/>
            <person name="Pothier J.F."/>
            <person name="Danza F."/>
            <person name="Storelli N."/>
            <person name="Wittwer M."/>
            <person name="Tonolla M."/>
        </authorList>
    </citation>
    <scope>NUCLEOTIDE SEQUENCE [LARGE SCALE GENOMIC DNA]</scope>
    <source>
        <strain evidence="3 4">Cad16T</strain>
    </source>
</reference>
<protein>
    <submittedName>
        <fullName evidence="3">RND transporter</fullName>
    </submittedName>
</protein>
<comment type="similarity">
    <text evidence="1 2">Belongs to the outer membrane factor (OMF) (TC 1.B.17) family.</text>
</comment>